<keyword evidence="3" id="KW-1185">Reference proteome</keyword>
<dbReference type="EMBL" id="KZ805551">
    <property type="protein sequence ID" value="PVH94093.1"/>
    <property type="molecule type" value="Genomic_DNA"/>
</dbReference>
<gene>
    <name evidence="2" type="ORF">DM02DRAFT_204718</name>
</gene>
<keyword evidence="1" id="KW-0732">Signal</keyword>
<accession>A0A2V1D983</accession>
<name>A0A2V1D983_9PLEO</name>
<evidence type="ECO:0000256" key="1">
    <source>
        <dbReference type="SAM" id="SignalP"/>
    </source>
</evidence>
<feature type="chain" id="PRO_5016081017" evidence="1">
    <location>
        <begin position="21"/>
        <end position="220"/>
    </location>
</feature>
<reference evidence="2 3" key="1">
    <citation type="journal article" date="2018" name="Sci. Rep.">
        <title>Comparative genomics provides insights into the lifestyle and reveals functional heterogeneity of dark septate endophytic fungi.</title>
        <authorList>
            <person name="Knapp D.G."/>
            <person name="Nemeth J.B."/>
            <person name="Barry K."/>
            <person name="Hainaut M."/>
            <person name="Henrissat B."/>
            <person name="Johnson J."/>
            <person name="Kuo A."/>
            <person name="Lim J.H.P."/>
            <person name="Lipzen A."/>
            <person name="Nolan M."/>
            <person name="Ohm R.A."/>
            <person name="Tamas L."/>
            <person name="Grigoriev I.V."/>
            <person name="Spatafora J.W."/>
            <person name="Nagy L.G."/>
            <person name="Kovacs G.M."/>
        </authorList>
    </citation>
    <scope>NUCLEOTIDE SEQUENCE [LARGE SCALE GENOMIC DNA]</scope>
    <source>
        <strain evidence="2 3">DSE2036</strain>
    </source>
</reference>
<organism evidence="2 3">
    <name type="scientific">Periconia macrospinosa</name>
    <dbReference type="NCBI Taxonomy" id="97972"/>
    <lineage>
        <taxon>Eukaryota</taxon>
        <taxon>Fungi</taxon>
        <taxon>Dikarya</taxon>
        <taxon>Ascomycota</taxon>
        <taxon>Pezizomycotina</taxon>
        <taxon>Dothideomycetes</taxon>
        <taxon>Pleosporomycetidae</taxon>
        <taxon>Pleosporales</taxon>
        <taxon>Massarineae</taxon>
        <taxon>Periconiaceae</taxon>
        <taxon>Periconia</taxon>
    </lineage>
</organism>
<evidence type="ECO:0000313" key="3">
    <source>
        <dbReference type="Proteomes" id="UP000244855"/>
    </source>
</evidence>
<sequence length="220" mass="24456">MNLLRFLITSIALLVSTTLAVPSSEQSTGTVALTALTKIIIWFTDLTLVKRSSDSKVTVRLSPSKTYSERLNAKNVNRALWRGLIDFCPNSNVADGWAQCSSKTSEIYGLSISAKGHWRPNNPALRDSMIWAIADSYRDIAVFTNQSWNAFDVPSYIWVGAGPRDENWMNVTVQNPKPIDGKFNCNSAVTTIVEESIDNLIPDFRHQLEMENVGRVAQCG</sequence>
<feature type="signal peptide" evidence="1">
    <location>
        <begin position="1"/>
        <end position="20"/>
    </location>
</feature>
<protein>
    <submittedName>
        <fullName evidence="2">Uncharacterized protein</fullName>
    </submittedName>
</protein>
<proteinExistence type="predicted"/>
<dbReference type="AlphaFoldDB" id="A0A2V1D983"/>
<evidence type="ECO:0000313" key="2">
    <source>
        <dbReference type="EMBL" id="PVH94093.1"/>
    </source>
</evidence>
<dbReference type="Proteomes" id="UP000244855">
    <property type="component" value="Unassembled WGS sequence"/>
</dbReference>